<evidence type="ECO:0000313" key="3">
    <source>
        <dbReference type="Proteomes" id="UP001236585"/>
    </source>
</evidence>
<dbReference type="EMBL" id="CP126981">
    <property type="protein sequence ID" value="WIM88966.1"/>
    <property type="molecule type" value="Genomic_DNA"/>
</dbReference>
<evidence type="ECO:0000256" key="1">
    <source>
        <dbReference type="SAM" id="Phobius"/>
    </source>
</evidence>
<evidence type="ECO:0008006" key="4">
    <source>
        <dbReference type="Google" id="ProtNLM"/>
    </source>
</evidence>
<reference evidence="2 3" key="1">
    <citation type="journal article" date="2023" name="Microbiol. Resour. Announc.">
        <title>Complete Genome Sequence of Mycobacterium wuenschmanii, a novel Nontuberculous Mycobacterium Isolated from a captive population of Amazon Milk Frogs.</title>
        <authorList>
            <person name="Hicks J."/>
            <person name="Zeineldin M."/>
            <person name="Ward H."/>
            <person name="Wuenschmann A."/>
            <person name="Camp P."/>
            <person name="Farrell D."/>
            <person name="Lehman K."/>
            <person name="Thacker T."/>
            <person name="Cuthbert E."/>
        </authorList>
    </citation>
    <scope>NUCLEOTIDE SEQUENCE [LARGE SCALE GENOMIC DNA]</scope>
    <source>
        <strain evidence="2 3">Wuenschmanii</strain>
    </source>
</reference>
<accession>A0ABY8W093</accession>
<dbReference type="RefSeq" id="WP_285189467.1">
    <property type="nucleotide sequence ID" value="NZ_CP126981.1"/>
</dbReference>
<gene>
    <name evidence="2" type="ORF">PT015_05695</name>
</gene>
<dbReference type="Proteomes" id="UP001236585">
    <property type="component" value="Chromosome"/>
</dbReference>
<sequence>MSVMQYALRPYATAGVALVGASIIAVTPVVVPLPEVQTRSVQLVDAWADLVTDTTANLTSIANNADIAGITSVFNALATNPIGVFQALTDLTPTVSADLGSLPGSVSVELPPGLALLFAQISAEGAGIGAINDVIGQLASNPAGAFNTLLEAPAVIANAFLNGDGDINLLNGLVNITGFSGLLAPLGDVGINLNLSGLLDALGVGGLNLNVLGVDLSDLLSQLGLGDNLDLGGLIDALGLNDGVGLGTLLGNPTLGDLLGAFGLGGLGLGSFDLTSVLSGLGLDGNVDLNNLGLDGVLAAFGLDAPINTPLIDLLESLNLGSFLDQGLGSTLPAGLLSGVLAPLNSVLGDLLGNLQIPLVGSLGGVLNSLFGISVDNLLDPGDLIAALNQVTIGQLLEGPTITESVSGLLTALGVDLPNNLSIGDILTGLGFSPDTGLLTLDDLLGGFNLDNIDLTGFLNGLSLNLGDLLDGLNLSGLGLDLTQLGDLSNLTLDGLLGALGLGDLAQITIDPFGGLITQLAETIPQQILTALGG</sequence>
<keyword evidence="1" id="KW-0812">Transmembrane</keyword>
<proteinExistence type="predicted"/>
<feature type="transmembrane region" description="Helical" evidence="1">
    <location>
        <begin position="12"/>
        <end position="33"/>
    </location>
</feature>
<protein>
    <recommendedName>
        <fullName evidence="4">PE-PGRS family protein</fullName>
    </recommendedName>
</protein>
<keyword evidence="1" id="KW-0472">Membrane</keyword>
<name>A0ABY8W093_9MYCO</name>
<evidence type="ECO:0000313" key="2">
    <source>
        <dbReference type="EMBL" id="WIM88966.1"/>
    </source>
</evidence>
<organism evidence="2 3">
    <name type="scientific">Candidatus Mycobacterium wuenschmannii</name>
    <dbReference type="NCBI Taxonomy" id="3027808"/>
    <lineage>
        <taxon>Bacteria</taxon>
        <taxon>Bacillati</taxon>
        <taxon>Actinomycetota</taxon>
        <taxon>Actinomycetes</taxon>
        <taxon>Mycobacteriales</taxon>
        <taxon>Mycobacteriaceae</taxon>
        <taxon>Mycobacterium</taxon>
    </lineage>
</organism>
<keyword evidence="1" id="KW-1133">Transmembrane helix</keyword>
<keyword evidence="3" id="KW-1185">Reference proteome</keyword>